<dbReference type="EMBL" id="VGIY01000302">
    <property type="protein sequence ID" value="MBM3318251.1"/>
    <property type="molecule type" value="Genomic_DNA"/>
</dbReference>
<evidence type="ECO:0000259" key="5">
    <source>
        <dbReference type="Pfam" id="PF00676"/>
    </source>
</evidence>
<dbReference type="EC" id="1.2.4.4" evidence="4"/>
<gene>
    <name evidence="6" type="ORF">FJY75_10425</name>
</gene>
<organism evidence="6 7">
    <name type="scientific">Eiseniibacteriota bacterium</name>
    <dbReference type="NCBI Taxonomy" id="2212470"/>
    <lineage>
        <taxon>Bacteria</taxon>
        <taxon>Candidatus Eiseniibacteriota</taxon>
    </lineage>
</organism>
<evidence type="ECO:0000313" key="6">
    <source>
        <dbReference type="EMBL" id="MBM3318251.1"/>
    </source>
</evidence>
<dbReference type="GO" id="GO:0009083">
    <property type="term" value="P:branched-chain amino acid catabolic process"/>
    <property type="evidence" value="ECO:0007669"/>
    <property type="project" value="TreeGrafter"/>
</dbReference>
<reference evidence="6" key="1">
    <citation type="submission" date="2019-03" db="EMBL/GenBank/DDBJ databases">
        <title>Lake Tanganyika Metagenome-Assembled Genomes (MAGs).</title>
        <authorList>
            <person name="Tran P."/>
        </authorList>
    </citation>
    <scope>NUCLEOTIDE SEQUENCE</scope>
    <source>
        <strain evidence="6">M_DeepCast_400m_m2_100</strain>
    </source>
</reference>
<dbReference type="Gene3D" id="3.40.50.970">
    <property type="match status" value="1"/>
</dbReference>
<comment type="caution">
    <text evidence="6">The sequence shown here is derived from an EMBL/GenBank/DDBJ whole genome shotgun (WGS) entry which is preliminary data.</text>
</comment>
<comment type="catalytic activity">
    <reaction evidence="4">
        <text>N(6)-[(R)-lipoyl]-L-lysyl-[protein] + 3-methyl-2-oxobutanoate + H(+) = N(6)-[(R)-S(8)-2-methylpropanoyldihydrolipoyl]-L-lysyl-[protein] + CO2</text>
        <dbReference type="Rhea" id="RHEA:13457"/>
        <dbReference type="Rhea" id="RHEA-COMP:10474"/>
        <dbReference type="Rhea" id="RHEA-COMP:10497"/>
        <dbReference type="ChEBI" id="CHEBI:11851"/>
        <dbReference type="ChEBI" id="CHEBI:15378"/>
        <dbReference type="ChEBI" id="CHEBI:16526"/>
        <dbReference type="ChEBI" id="CHEBI:83099"/>
        <dbReference type="ChEBI" id="CHEBI:83142"/>
        <dbReference type="EC" id="1.2.4.4"/>
    </reaction>
</comment>
<evidence type="ECO:0000256" key="4">
    <source>
        <dbReference type="RuleBase" id="RU365014"/>
    </source>
</evidence>
<evidence type="ECO:0000256" key="2">
    <source>
        <dbReference type="ARBA" id="ARBA00023002"/>
    </source>
</evidence>
<comment type="cofactor">
    <cofactor evidence="1 4">
        <name>thiamine diphosphate</name>
        <dbReference type="ChEBI" id="CHEBI:58937"/>
    </cofactor>
</comment>
<evidence type="ECO:0000313" key="7">
    <source>
        <dbReference type="Proteomes" id="UP000748308"/>
    </source>
</evidence>
<accession>A0A937XD28</accession>
<comment type="similarity">
    <text evidence="4">Belongs to the BCKDHA family.</text>
</comment>
<dbReference type="InterPro" id="IPR050771">
    <property type="entry name" value="Alpha-ketoacid_DH_E1_comp"/>
</dbReference>
<dbReference type="PANTHER" id="PTHR43380">
    <property type="entry name" value="2-OXOISOVALERATE DEHYDROGENASE SUBUNIT ALPHA, MITOCHONDRIAL"/>
    <property type="match status" value="1"/>
</dbReference>
<proteinExistence type="inferred from homology"/>
<dbReference type="InterPro" id="IPR001017">
    <property type="entry name" value="DH_E1"/>
</dbReference>
<dbReference type="SUPFAM" id="SSF52518">
    <property type="entry name" value="Thiamin diphosphate-binding fold (THDP-binding)"/>
    <property type="match status" value="1"/>
</dbReference>
<dbReference type="PANTHER" id="PTHR43380:SF1">
    <property type="entry name" value="2-OXOISOVALERATE DEHYDROGENASE SUBUNIT ALPHA, MITOCHONDRIAL"/>
    <property type="match status" value="1"/>
</dbReference>
<comment type="function">
    <text evidence="4">The branched-chain alpha-keto dehydrogenase complex catalyzes the overall conversion of alpha-keto acids to acyl-CoA and CO(2). It contains multiple copies of three enzymatic components: branched-chain alpha-keto acid decarboxylase (E1), lipoamide acyltransferase (E2) and lipoamide dehydrogenase (E3).</text>
</comment>
<keyword evidence="3 4" id="KW-0786">Thiamine pyrophosphate</keyword>
<dbReference type="Pfam" id="PF00676">
    <property type="entry name" value="E1_dh"/>
    <property type="match status" value="1"/>
</dbReference>
<dbReference type="InterPro" id="IPR029061">
    <property type="entry name" value="THDP-binding"/>
</dbReference>
<protein>
    <recommendedName>
        <fullName evidence="4">2-oxoisovalerate dehydrogenase subunit alpha</fullName>
        <ecNumber evidence="4">1.2.4.4</ecNumber>
    </recommendedName>
    <alternativeName>
        <fullName evidence="4">Branched-chain alpha-keto acid dehydrogenase E1 component alpha chain</fullName>
    </alternativeName>
</protein>
<keyword evidence="6" id="KW-0670">Pyruvate</keyword>
<evidence type="ECO:0000256" key="3">
    <source>
        <dbReference type="ARBA" id="ARBA00023052"/>
    </source>
</evidence>
<dbReference type="GO" id="GO:0003863">
    <property type="term" value="F:branched-chain 2-oxo acid dehydrogenase activity"/>
    <property type="evidence" value="ECO:0007669"/>
    <property type="project" value="UniProtKB-EC"/>
</dbReference>
<feature type="domain" description="Dehydrogenase E1 component" evidence="5">
    <location>
        <begin position="40"/>
        <end position="148"/>
    </location>
</feature>
<dbReference type="Proteomes" id="UP000748308">
    <property type="component" value="Unassembled WGS sequence"/>
</dbReference>
<keyword evidence="2 4" id="KW-0560">Oxidoreductase</keyword>
<evidence type="ECO:0000256" key="1">
    <source>
        <dbReference type="ARBA" id="ARBA00001964"/>
    </source>
</evidence>
<sequence>MPRSEIERFSVPYLQILDEEGRADPELDPGLSEAQLQALYRTMLFARNLDQRMLKLQRQGRIGTFGPCTGQEAASIGPAFAMNERDWLVTAFRELGARLWRGEPAINSLVFHNGYEEGNLIPDARHQVLPISIIVGSQVLHAVGVAYA</sequence>
<dbReference type="AlphaFoldDB" id="A0A937XD28"/>
<feature type="non-terminal residue" evidence="6">
    <location>
        <position position="148"/>
    </location>
</feature>
<name>A0A937XD28_UNCEI</name>